<reference evidence="4 5" key="1">
    <citation type="journal article" date="2016" name="Nat. Commun.">
        <title>Thousands of microbial genomes shed light on interconnected biogeochemical processes in an aquifer system.</title>
        <authorList>
            <person name="Anantharaman K."/>
            <person name="Brown C.T."/>
            <person name="Hug L.A."/>
            <person name="Sharon I."/>
            <person name="Castelle C.J."/>
            <person name="Probst A.J."/>
            <person name="Thomas B.C."/>
            <person name="Singh A."/>
            <person name="Wilkins M.J."/>
            <person name="Karaoz U."/>
            <person name="Brodie E.L."/>
            <person name="Williams K.H."/>
            <person name="Hubbard S.S."/>
            <person name="Banfield J.F."/>
        </authorList>
    </citation>
    <scope>NUCLEOTIDE SEQUENCE [LARGE SCALE GENOMIC DNA]</scope>
</reference>
<name>A0A1F7Y014_9BACT</name>
<keyword evidence="2 3" id="KW-0663">Pyridoxal phosphate</keyword>
<evidence type="ECO:0000256" key="1">
    <source>
        <dbReference type="PIRSR" id="PIRSR000390-1"/>
    </source>
</evidence>
<dbReference type="GO" id="GO:0030170">
    <property type="term" value="F:pyridoxal phosphate binding"/>
    <property type="evidence" value="ECO:0007669"/>
    <property type="project" value="TreeGrafter"/>
</dbReference>
<dbReference type="PANTHER" id="PTHR30244:SF34">
    <property type="entry name" value="DTDP-4-AMINO-4,6-DIDEOXYGALACTOSE TRANSAMINASE"/>
    <property type="match status" value="1"/>
</dbReference>
<dbReference type="AlphaFoldDB" id="A0A1F7Y014"/>
<protein>
    <recommendedName>
        <fullName evidence="6">Aminotransferase DegT</fullName>
    </recommendedName>
</protein>
<feature type="active site" description="Proton acceptor" evidence="1">
    <location>
        <position position="185"/>
    </location>
</feature>
<dbReference type="Gene3D" id="3.90.1150.10">
    <property type="entry name" value="Aspartate Aminotransferase, domain 1"/>
    <property type="match status" value="1"/>
</dbReference>
<dbReference type="Gene3D" id="3.40.640.10">
    <property type="entry name" value="Type I PLP-dependent aspartate aminotransferase-like (Major domain)"/>
    <property type="match status" value="1"/>
</dbReference>
<dbReference type="InterPro" id="IPR015421">
    <property type="entry name" value="PyrdxlP-dep_Trfase_major"/>
</dbReference>
<dbReference type="Pfam" id="PF01041">
    <property type="entry name" value="DegT_DnrJ_EryC1"/>
    <property type="match status" value="2"/>
</dbReference>
<evidence type="ECO:0000256" key="3">
    <source>
        <dbReference type="RuleBase" id="RU004508"/>
    </source>
</evidence>
<dbReference type="InterPro" id="IPR000653">
    <property type="entry name" value="DegT/StrS_aminotransferase"/>
</dbReference>
<dbReference type="GO" id="GO:0008483">
    <property type="term" value="F:transaminase activity"/>
    <property type="evidence" value="ECO:0007669"/>
    <property type="project" value="TreeGrafter"/>
</dbReference>
<dbReference type="GO" id="GO:0000271">
    <property type="term" value="P:polysaccharide biosynthetic process"/>
    <property type="evidence" value="ECO:0007669"/>
    <property type="project" value="TreeGrafter"/>
</dbReference>
<proteinExistence type="inferred from homology"/>
<dbReference type="Proteomes" id="UP000178750">
    <property type="component" value="Unassembled WGS sequence"/>
</dbReference>
<comment type="similarity">
    <text evidence="3">Belongs to the DegT/DnrJ/EryC1 family.</text>
</comment>
<feature type="modified residue" description="N6-(pyridoxal phosphate)lysine" evidence="2">
    <location>
        <position position="185"/>
    </location>
</feature>
<dbReference type="SUPFAM" id="SSF53383">
    <property type="entry name" value="PLP-dependent transferases"/>
    <property type="match status" value="1"/>
</dbReference>
<dbReference type="InterPro" id="IPR015422">
    <property type="entry name" value="PyrdxlP-dep_Trfase_small"/>
</dbReference>
<evidence type="ECO:0000313" key="4">
    <source>
        <dbReference type="EMBL" id="OGM20622.1"/>
    </source>
</evidence>
<comment type="caution">
    <text evidence="4">The sequence shown here is derived from an EMBL/GenBank/DDBJ whole genome shotgun (WGS) entry which is preliminary data.</text>
</comment>
<sequence>MTRPIAISLSPNAEKDDVTLALKILFSPRRWFDIRQTEKLEDEFAALFGSSYKAFAVNSGRSALYLILKIIGINDGDEVALQALTCVAVPNSILWLKGRPLYIDVDNSFNMDPKDLNEKISERTKAIIVQHTFGIPADMEKILKIAEKRKIPVIEDCALSLGGKYGNKLLGTLGDISFFSFGRDKVISSVFGGMIICKNKKLYMELLRERDKLDYPSLFWVIQQLLHPILFGIILPLYNLGYGKLTIGKILLYISQRLGLLSKAVFPQEELGQKPKVFPTKLPGALSVLALTQLRKLDKFNNHRKEIANIYFQKLKSPNYKLQNKNKGIIWIRFPVIEDKAKKIYEYAKGKGILLGDWYKQVVVPVKNLQLVGYDFGSCPKAEKLAGNILNLPTYPNLNKKDAMTIVQLIKSCRNL</sequence>
<gene>
    <name evidence="4" type="ORF">A2863_01765</name>
</gene>
<organism evidence="4 5">
    <name type="scientific">Candidatus Woesebacteria bacterium RIFCSPHIGHO2_01_FULL_38_9b</name>
    <dbReference type="NCBI Taxonomy" id="1802493"/>
    <lineage>
        <taxon>Bacteria</taxon>
        <taxon>Candidatus Woeseibacteriota</taxon>
    </lineage>
</organism>
<dbReference type="PANTHER" id="PTHR30244">
    <property type="entry name" value="TRANSAMINASE"/>
    <property type="match status" value="1"/>
</dbReference>
<accession>A0A1F7Y014</accession>
<dbReference type="InterPro" id="IPR015424">
    <property type="entry name" value="PyrdxlP-dep_Trfase"/>
</dbReference>
<dbReference type="EMBL" id="MGGF01000058">
    <property type="protein sequence ID" value="OGM20622.1"/>
    <property type="molecule type" value="Genomic_DNA"/>
</dbReference>
<evidence type="ECO:0000256" key="2">
    <source>
        <dbReference type="PIRSR" id="PIRSR000390-2"/>
    </source>
</evidence>
<evidence type="ECO:0008006" key="6">
    <source>
        <dbReference type="Google" id="ProtNLM"/>
    </source>
</evidence>
<evidence type="ECO:0000313" key="5">
    <source>
        <dbReference type="Proteomes" id="UP000178750"/>
    </source>
</evidence>
<dbReference type="PIRSF" id="PIRSF000390">
    <property type="entry name" value="PLP_StrS"/>
    <property type="match status" value="1"/>
</dbReference>